<evidence type="ECO:0000313" key="3">
    <source>
        <dbReference type="Proteomes" id="UP000425817"/>
    </source>
</evidence>
<organism evidence="2 3">
    <name type="scientific">Variovorax paradoxus</name>
    <dbReference type="NCBI Taxonomy" id="34073"/>
    <lineage>
        <taxon>Bacteria</taxon>
        <taxon>Pseudomonadati</taxon>
        <taxon>Pseudomonadota</taxon>
        <taxon>Betaproteobacteria</taxon>
        <taxon>Burkholderiales</taxon>
        <taxon>Comamonadaceae</taxon>
        <taxon>Variovorax</taxon>
    </lineage>
</organism>
<dbReference type="OrthoDB" id="9153250at2"/>
<dbReference type="RefSeq" id="WP_157614923.1">
    <property type="nucleotide sequence ID" value="NZ_CP046622.1"/>
</dbReference>
<keyword evidence="1" id="KW-1133">Transmembrane helix</keyword>
<dbReference type="Proteomes" id="UP000425817">
    <property type="component" value="Chromosome"/>
</dbReference>
<reference evidence="2 3" key="1">
    <citation type="submission" date="2019-12" db="EMBL/GenBank/DDBJ databases">
        <title>Hybrid Genome Assemblies of two High G+C Isolates from Undergraduate Microbiology Courses.</title>
        <authorList>
            <person name="Ne Ville C.J."/>
            <person name="Enright D."/>
            <person name="Hernandez I."/>
            <person name="Dodsworth J."/>
            <person name="Orwin P.M."/>
        </authorList>
    </citation>
    <scope>NUCLEOTIDE SEQUENCE [LARGE SCALE GENOMIC DNA]</scope>
    <source>
        <strain evidence="2 3">CSUSB</strain>
    </source>
</reference>
<keyword evidence="1" id="KW-0472">Membrane</keyword>
<accession>A0A6I6HKT9</accession>
<feature type="transmembrane region" description="Helical" evidence="1">
    <location>
        <begin position="12"/>
        <end position="36"/>
    </location>
</feature>
<proteinExistence type="predicted"/>
<keyword evidence="1" id="KW-0812">Transmembrane</keyword>
<evidence type="ECO:0000313" key="2">
    <source>
        <dbReference type="EMBL" id="QGW83526.1"/>
    </source>
</evidence>
<evidence type="ECO:0008006" key="4">
    <source>
        <dbReference type="Google" id="ProtNLM"/>
    </source>
</evidence>
<protein>
    <recommendedName>
        <fullName evidence="4">DUF2946 domain-containing protein</fullName>
    </recommendedName>
</protein>
<sequence>MHTIASQAPRRSILSTRAIAVALVIALWFAGTLGLIHRSLHVPGLGQATAAAQASHAEGAHGHAAHMSSHGIASVFGDHTDAECRLYDQLSHGSGALGVPMVVLPVLLPSATFAYLQGEAIARWVALFDARGPPSTR</sequence>
<feature type="transmembrane region" description="Helical" evidence="1">
    <location>
        <begin position="95"/>
        <end position="116"/>
    </location>
</feature>
<dbReference type="AlphaFoldDB" id="A0A6I6HKT9"/>
<gene>
    <name evidence="2" type="ORF">GOQ09_18905</name>
</gene>
<evidence type="ECO:0000256" key="1">
    <source>
        <dbReference type="SAM" id="Phobius"/>
    </source>
</evidence>
<name>A0A6I6HKT9_VARPD</name>
<dbReference type="EMBL" id="CP046622">
    <property type="protein sequence ID" value="QGW83526.1"/>
    <property type="molecule type" value="Genomic_DNA"/>
</dbReference>